<dbReference type="InterPro" id="IPR039902">
    <property type="entry name" value="CCDC148/CCDC112"/>
</dbReference>
<dbReference type="EMBL" id="AKHW03000179">
    <property type="protein sequence ID" value="KYO48824.1"/>
    <property type="molecule type" value="Genomic_DNA"/>
</dbReference>
<keyword evidence="1 2" id="KW-0175">Coiled coil</keyword>
<evidence type="ECO:0000256" key="1">
    <source>
        <dbReference type="ARBA" id="ARBA00023054"/>
    </source>
</evidence>
<evidence type="ECO:0000256" key="2">
    <source>
        <dbReference type="SAM" id="Coils"/>
    </source>
</evidence>
<dbReference type="eggNOG" id="ENOG502QUHE">
    <property type="taxonomic scope" value="Eukaryota"/>
</dbReference>
<keyword evidence="4" id="KW-1185">Reference proteome</keyword>
<comment type="caution">
    <text evidence="3">The sequence shown here is derived from an EMBL/GenBank/DDBJ whole genome shotgun (WGS) entry which is preliminary data.</text>
</comment>
<accession>A0A151PJ06</accession>
<sequence length="204" mass="23625">MAALATAVAAAASGHQQSDSCFSTPGARQHFPFQNWKIKAEQVKKVEFIRTAEKLKNQLATIEKDKNGHLYSKKSDFRMEYSTLEELERKMTNGRKAERAKIEQQLSKIHHNVKRLQCQLKDVKPTPEFVEKLREMMEEVENAINAFKEEQRQIYEELLKEEKIATNELSALEKKIEMWAFGSTAAERVFRIPSAVRRTTRRLG</sequence>
<dbReference type="Proteomes" id="UP000050525">
    <property type="component" value="Unassembled WGS sequence"/>
</dbReference>
<dbReference type="PANTHER" id="PTHR21549:SF0">
    <property type="entry name" value="COILED-COIL DOMAIN-CONTAINING PROTEIN 112"/>
    <property type="match status" value="1"/>
</dbReference>
<evidence type="ECO:0000313" key="3">
    <source>
        <dbReference type="EMBL" id="KYO48824.1"/>
    </source>
</evidence>
<feature type="coiled-coil region" evidence="2">
    <location>
        <begin position="99"/>
        <end position="175"/>
    </location>
</feature>
<protein>
    <submittedName>
        <fullName evidence="3">Coiled-coil domain-containing protein 112</fullName>
    </submittedName>
</protein>
<evidence type="ECO:0000313" key="4">
    <source>
        <dbReference type="Proteomes" id="UP000050525"/>
    </source>
</evidence>
<dbReference type="AlphaFoldDB" id="A0A151PJ06"/>
<gene>
    <name evidence="3" type="primary">CCDC112-2</name>
    <name evidence="3" type="ORF">Y1Q_0004181</name>
</gene>
<dbReference type="PANTHER" id="PTHR21549">
    <property type="entry name" value="MUTATED IN BLADDER CANCER 1"/>
    <property type="match status" value="1"/>
</dbReference>
<reference evidence="3 4" key="1">
    <citation type="journal article" date="2012" name="Genome Biol.">
        <title>Sequencing three crocodilian genomes to illuminate the evolution of archosaurs and amniotes.</title>
        <authorList>
            <person name="St John J.A."/>
            <person name="Braun E.L."/>
            <person name="Isberg S.R."/>
            <person name="Miles L.G."/>
            <person name="Chong A.Y."/>
            <person name="Gongora J."/>
            <person name="Dalzell P."/>
            <person name="Moran C."/>
            <person name="Bed'hom B."/>
            <person name="Abzhanov A."/>
            <person name="Burgess S.C."/>
            <person name="Cooksey A.M."/>
            <person name="Castoe T.A."/>
            <person name="Crawford N.G."/>
            <person name="Densmore L.D."/>
            <person name="Drew J.C."/>
            <person name="Edwards S.V."/>
            <person name="Faircloth B.C."/>
            <person name="Fujita M.K."/>
            <person name="Greenwold M.J."/>
            <person name="Hoffmann F.G."/>
            <person name="Howard J.M."/>
            <person name="Iguchi T."/>
            <person name="Janes D.E."/>
            <person name="Khan S.Y."/>
            <person name="Kohno S."/>
            <person name="de Koning A.J."/>
            <person name="Lance S.L."/>
            <person name="McCarthy F.M."/>
            <person name="McCormack J.E."/>
            <person name="Merchant M.E."/>
            <person name="Peterson D.G."/>
            <person name="Pollock D.D."/>
            <person name="Pourmand N."/>
            <person name="Raney B.J."/>
            <person name="Roessler K.A."/>
            <person name="Sanford J.R."/>
            <person name="Sawyer R.H."/>
            <person name="Schmidt C.J."/>
            <person name="Triplett E.W."/>
            <person name="Tuberville T.D."/>
            <person name="Venegas-Anaya M."/>
            <person name="Howard J.T."/>
            <person name="Jarvis E.D."/>
            <person name="Guillette L.J.Jr."/>
            <person name="Glenn T.C."/>
            <person name="Green R.E."/>
            <person name="Ray D.A."/>
        </authorList>
    </citation>
    <scope>NUCLEOTIDE SEQUENCE [LARGE SCALE GENOMIC DNA]</scope>
    <source>
        <strain evidence="3">KSC_2009_1</strain>
    </source>
</reference>
<proteinExistence type="predicted"/>
<dbReference type="STRING" id="8496.A0A151PJ06"/>
<name>A0A151PJ06_ALLMI</name>
<organism evidence="3 4">
    <name type="scientific">Alligator mississippiensis</name>
    <name type="common">American alligator</name>
    <dbReference type="NCBI Taxonomy" id="8496"/>
    <lineage>
        <taxon>Eukaryota</taxon>
        <taxon>Metazoa</taxon>
        <taxon>Chordata</taxon>
        <taxon>Craniata</taxon>
        <taxon>Vertebrata</taxon>
        <taxon>Euteleostomi</taxon>
        <taxon>Archelosauria</taxon>
        <taxon>Archosauria</taxon>
        <taxon>Crocodylia</taxon>
        <taxon>Alligatoridae</taxon>
        <taxon>Alligatorinae</taxon>
        <taxon>Alligator</taxon>
    </lineage>
</organism>